<proteinExistence type="predicted"/>
<protein>
    <submittedName>
        <fullName evidence="1">Uncharacterized protein</fullName>
    </submittedName>
</protein>
<gene>
    <name evidence="1" type="ORF">SDC9_167430</name>
</gene>
<comment type="caution">
    <text evidence="1">The sequence shown here is derived from an EMBL/GenBank/DDBJ whole genome shotgun (WGS) entry which is preliminary data.</text>
</comment>
<evidence type="ECO:0000313" key="1">
    <source>
        <dbReference type="EMBL" id="MPN20054.1"/>
    </source>
</evidence>
<dbReference type="AlphaFoldDB" id="A0A645G7G6"/>
<organism evidence="1">
    <name type="scientific">bioreactor metagenome</name>
    <dbReference type="NCBI Taxonomy" id="1076179"/>
    <lineage>
        <taxon>unclassified sequences</taxon>
        <taxon>metagenomes</taxon>
        <taxon>ecological metagenomes</taxon>
    </lineage>
</organism>
<name>A0A645G7G6_9ZZZZ</name>
<reference evidence="1" key="1">
    <citation type="submission" date="2019-08" db="EMBL/GenBank/DDBJ databases">
        <authorList>
            <person name="Kucharzyk K."/>
            <person name="Murdoch R.W."/>
            <person name="Higgins S."/>
            <person name="Loffler F."/>
        </authorList>
    </citation>
    <scope>NUCLEOTIDE SEQUENCE</scope>
</reference>
<dbReference type="EMBL" id="VSSQ01067708">
    <property type="protein sequence ID" value="MPN20054.1"/>
    <property type="molecule type" value="Genomic_DNA"/>
</dbReference>
<sequence>MILFPELHRVVPLRFEVRRIAIEKGVVPVVLTDQRLEVLVFNDGFFQPVVGLPDEMEGLADIKGLAAVAGAAASVAVADDLEEGGGALDVVHDRVLQKDLTYFLELRSRQVVL</sequence>
<accession>A0A645G7G6</accession>